<protein>
    <submittedName>
        <fullName evidence="2">Putative coiled-coil protein SlyX</fullName>
    </submittedName>
</protein>
<evidence type="ECO:0000313" key="3">
    <source>
        <dbReference type="Proteomes" id="UP000541810"/>
    </source>
</evidence>
<keyword evidence="3" id="KW-1185">Reference proteome</keyword>
<comment type="caution">
    <text evidence="2">The sequence shown here is derived from an EMBL/GenBank/DDBJ whole genome shotgun (WGS) entry which is preliminary data.</text>
</comment>
<accession>A0A7X0H4F9</accession>
<dbReference type="Proteomes" id="UP000541810">
    <property type="component" value="Unassembled WGS sequence"/>
</dbReference>
<feature type="region of interest" description="Disordered" evidence="1">
    <location>
        <begin position="43"/>
        <end position="74"/>
    </location>
</feature>
<evidence type="ECO:0000313" key="2">
    <source>
        <dbReference type="EMBL" id="MBB6428872.1"/>
    </source>
</evidence>
<evidence type="ECO:0000256" key="1">
    <source>
        <dbReference type="SAM" id="MobiDB-lite"/>
    </source>
</evidence>
<gene>
    <name evidence="2" type="ORF">HNQ40_000678</name>
</gene>
<name>A0A7X0H4F9_9BACT</name>
<sequence length="74" mass="8535">MDQRLVNIEEKIAHLERHLGELDGVVREMYDRMDGFKAQLEKIRSDLETHQPGSGDAPAPDSDQQLEDDKPPHW</sequence>
<proteinExistence type="predicted"/>
<dbReference type="RefSeq" id="WP_184676402.1">
    <property type="nucleotide sequence ID" value="NZ_JACHGY010000001.1"/>
</dbReference>
<dbReference type="EMBL" id="JACHGY010000001">
    <property type="protein sequence ID" value="MBB6428872.1"/>
    <property type="molecule type" value="Genomic_DNA"/>
</dbReference>
<dbReference type="Pfam" id="PF04102">
    <property type="entry name" value="SlyX"/>
    <property type="match status" value="1"/>
</dbReference>
<organism evidence="2 3">
    <name type="scientific">Algisphaera agarilytica</name>
    <dbReference type="NCBI Taxonomy" id="1385975"/>
    <lineage>
        <taxon>Bacteria</taxon>
        <taxon>Pseudomonadati</taxon>
        <taxon>Planctomycetota</taxon>
        <taxon>Phycisphaerae</taxon>
        <taxon>Phycisphaerales</taxon>
        <taxon>Phycisphaeraceae</taxon>
        <taxon>Algisphaera</taxon>
    </lineage>
</organism>
<reference evidence="2 3" key="1">
    <citation type="submission" date="2020-08" db="EMBL/GenBank/DDBJ databases">
        <title>Genomic Encyclopedia of Type Strains, Phase IV (KMG-IV): sequencing the most valuable type-strain genomes for metagenomic binning, comparative biology and taxonomic classification.</title>
        <authorList>
            <person name="Goeker M."/>
        </authorList>
    </citation>
    <scope>NUCLEOTIDE SEQUENCE [LARGE SCALE GENOMIC DNA]</scope>
    <source>
        <strain evidence="2 3">DSM 103725</strain>
    </source>
</reference>
<dbReference type="AlphaFoldDB" id="A0A7X0H4F9"/>
<dbReference type="InterPro" id="IPR007236">
    <property type="entry name" value="SlyX"/>
</dbReference>